<keyword evidence="2" id="KW-1185">Reference proteome</keyword>
<dbReference type="WBParaSite" id="SBAD_0000654601-mRNA-1">
    <property type="protein sequence ID" value="SBAD_0000654601-mRNA-1"/>
    <property type="gene ID" value="SBAD_0000654601"/>
</dbReference>
<reference evidence="3" key="1">
    <citation type="submission" date="2016-06" db="UniProtKB">
        <authorList>
            <consortium name="WormBaseParasite"/>
        </authorList>
    </citation>
    <scope>IDENTIFICATION</scope>
</reference>
<accession>A0A183IRQ5</accession>
<proteinExistence type="predicted"/>
<evidence type="ECO:0000313" key="1">
    <source>
        <dbReference type="EMBL" id="VDP09708.1"/>
    </source>
</evidence>
<gene>
    <name evidence="1" type="ORF">SBAD_LOCUS6302</name>
</gene>
<reference evidence="1 2" key="2">
    <citation type="submission" date="2018-11" db="EMBL/GenBank/DDBJ databases">
        <authorList>
            <consortium name="Pathogen Informatics"/>
        </authorList>
    </citation>
    <scope>NUCLEOTIDE SEQUENCE [LARGE SCALE GENOMIC DNA]</scope>
</reference>
<dbReference type="Proteomes" id="UP000270296">
    <property type="component" value="Unassembled WGS sequence"/>
</dbReference>
<name>A0A183IRQ5_9BILA</name>
<evidence type="ECO:0000313" key="2">
    <source>
        <dbReference type="Proteomes" id="UP000270296"/>
    </source>
</evidence>
<organism evidence="3">
    <name type="scientific">Soboliphyme baturini</name>
    <dbReference type="NCBI Taxonomy" id="241478"/>
    <lineage>
        <taxon>Eukaryota</taxon>
        <taxon>Metazoa</taxon>
        <taxon>Ecdysozoa</taxon>
        <taxon>Nematoda</taxon>
        <taxon>Enoplea</taxon>
        <taxon>Dorylaimia</taxon>
        <taxon>Dioctophymatida</taxon>
        <taxon>Dioctophymatoidea</taxon>
        <taxon>Soboliphymatidae</taxon>
        <taxon>Soboliphyme</taxon>
    </lineage>
</organism>
<dbReference type="EMBL" id="UZAM01009637">
    <property type="protein sequence ID" value="VDP09708.1"/>
    <property type="molecule type" value="Genomic_DNA"/>
</dbReference>
<dbReference type="AlphaFoldDB" id="A0A183IRQ5"/>
<protein>
    <submittedName>
        <fullName evidence="1 3">Uncharacterized protein</fullName>
    </submittedName>
</protein>
<sequence>MICFRKTDRCSWLRLNCAGSRLSALWSTQSS</sequence>
<evidence type="ECO:0000313" key="3">
    <source>
        <dbReference type="WBParaSite" id="SBAD_0000654601-mRNA-1"/>
    </source>
</evidence>